<feature type="transmembrane region" description="Helical" evidence="12">
    <location>
        <begin position="141"/>
        <end position="163"/>
    </location>
</feature>
<evidence type="ECO:0000313" key="18">
    <source>
        <dbReference type="Proteomes" id="UP000577697"/>
    </source>
</evidence>
<keyword evidence="7 12" id="KW-0378">Hydrolase</keyword>
<evidence type="ECO:0000313" key="15">
    <source>
        <dbReference type="EMBL" id="AMS40193.1"/>
    </source>
</evidence>
<dbReference type="RefSeq" id="WP_067956513.1">
    <property type="nucleotide sequence ID" value="NZ_CP015005.1"/>
</dbReference>
<dbReference type="InterPro" id="IPR001915">
    <property type="entry name" value="Peptidase_M48"/>
</dbReference>
<keyword evidence="8 12" id="KW-0862">Zinc</keyword>
<evidence type="ECO:0000256" key="9">
    <source>
        <dbReference type="ARBA" id="ARBA00022989"/>
    </source>
</evidence>
<evidence type="ECO:0000256" key="5">
    <source>
        <dbReference type="ARBA" id="ARBA00022692"/>
    </source>
</evidence>
<keyword evidence="6 12" id="KW-0479">Metal-binding</keyword>
<feature type="binding site" evidence="12">
    <location>
        <position position="130"/>
    </location>
    <ligand>
        <name>Zn(2+)</name>
        <dbReference type="ChEBI" id="CHEBI:29105"/>
        <note>catalytic</note>
    </ligand>
</feature>
<feature type="transmembrane region" description="Helical" evidence="12">
    <location>
        <begin position="175"/>
        <end position="196"/>
    </location>
</feature>
<name>A0AAC8YL78_AMIAI</name>
<dbReference type="KEGG" id="aak:AA2016_1259"/>
<keyword evidence="4 12" id="KW-0645">Protease</keyword>
<reference evidence="16 18" key="2">
    <citation type="submission" date="2020-08" db="EMBL/GenBank/DDBJ databases">
        <title>Genomic Encyclopedia of Type Strains, Phase IV (KMG-IV): sequencing the most valuable type-strain genomes for metagenomic binning, comparative biology and taxonomic classification.</title>
        <authorList>
            <person name="Goeker M."/>
        </authorList>
    </citation>
    <scope>NUCLEOTIDE SEQUENCE [LARGE SCALE GENOMIC DNA]</scope>
    <source>
        <strain evidence="16 18">DSM 10368</strain>
    </source>
</reference>
<dbReference type="NCBIfam" id="NF002826">
    <property type="entry name" value="PRK03001.1"/>
    <property type="match status" value="1"/>
</dbReference>
<keyword evidence="10 12" id="KW-0482">Metalloprotease</keyword>
<dbReference type="GO" id="GO:0008270">
    <property type="term" value="F:zinc ion binding"/>
    <property type="evidence" value="ECO:0007669"/>
    <property type="project" value="UniProtKB-UniRule"/>
</dbReference>
<gene>
    <name evidence="12" type="primary">htpX</name>
    <name evidence="15" type="ORF">AA2016_1259</name>
    <name evidence="16" type="ORF">FHS67_006108</name>
</gene>
<feature type="region of interest" description="Disordered" evidence="13">
    <location>
        <begin position="281"/>
        <end position="338"/>
    </location>
</feature>
<feature type="binding site" evidence="12">
    <location>
        <position position="134"/>
    </location>
    <ligand>
        <name>Zn(2+)</name>
        <dbReference type="ChEBI" id="CHEBI:29105"/>
        <note>catalytic</note>
    </ligand>
</feature>
<proteinExistence type="inferred from homology"/>
<dbReference type="PANTHER" id="PTHR43221:SF1">
    <property type="entry name" value="PROTEASE HTPX"/>
    <property type="match status" value="1"/>
</dbReference>
<dbReference type="HAMAP" id="MF_00188">
    <property type="entry name" value="Pept_M48_protease_HtpX"/>
    <property type="match status" value="1"/>
</dbReference>
<evidence type="ECO:0000256" key="12">
    <source>
        <dbReference type="HAMAP-Rule" id="MF_00188"/>
    </source>
</evidence>
<keyword evidence="5 12" id="KW-0812">Transmembrane</keyword>
<evidence type="ECO:0000256" key="1">
    <source>
        <dbReference type="ARBA" id="ARBA00004651"/>
    </source>
</evidence>
<evidence type="ECO:0000256" key="10">
    <source>
        <dbReference type="ARBA" id="ARBA00023049"/>
    </source>
</evidence>
<evidence type="ECO:0000256" key="3">
    <source>
        <dbReference type="ARBA" id="ARBA00022475"/>
    </source>
</evidence>
<organism evidence="15 17">
    <name type="scientific">Aminobacter aminovorans</name>
    <name type="common">Chelatobacter heintzii</name>
    <dbReference type="NCBI Taxonomy" id="83263"/>
    <lineage>
        <taxon>Bacteria</taxon>
        <taxon>Pseudomonadati</taxon>
        <taxon>Pseudomonadota</taxon>
        <taxon>Alphaproteobacteria</taxon>
        <taxon>Hyphomicrobiales</taxon>
        <taxon>Phyllobacteriaceae</taxon>
        <taxon>Aminobacter</taxon>
    </lineage>
</organism>
<dbReference type="GO" id="GO:0004222">
    <property type="term" value="F:metalloendopeptidase activity"/>
    <property type="evidence" value="ECO:0007669"/>
    <property type="project" value="UniProtKB-UniRule"/>
</dbReference>
<evidence type="ECO:0000259" key="14">
    <source>
        <dbReference type="Pfam" id="PF01435"/>
    </source>
</evidence>
<keyword evidence="9 12" id="KW-1133">Transmembrane helix</keyword>
<dbReference type="InterPro" id="IPR022919">
    <property type="entry name" value="Pept_M48_protease_HtpX"/>
</dbReference>
<feature type="active site" evidence="12">
    <location>
        <position position="131"/>
    </location>
</feature>
<feature type="transmembrane region" description="Helical" evidence="12">
    <location>
        <begin position="7"/>
        <end position="24"/>
    </location>
</feature>
<evidence type="ECO:0000313" key="17">
    <source>
        <dbReference type="Proteomes" id="UP000075755"/>
    </source>
</evidence>
<evidence type="ECO:0000256" key="13">
    <source>
        <dbReference type="SAM" id="MobiDB-lite"/>
    </source>
</evidence>
<feature type="binding site" evidence="12">
    <location>
        <position position="201"/>
    </location>
    <ligand>
        <name>Zn(2+)</name>
        <dbReference type="ChEBI" id="CHEBI:29105"/>
        <note>catalytic</note>
    </ligand>
</feature>
<evidence type="ECO:0000256" key="7">
    <source>
        <dbReference type="ARBA" id="ARBA00022801"/>
    </source>
</evidence>
<dbReference type="CDD" id="cd07336">
    <property type="entry name" value="M48B_HtpX_like"/>
    <property type="match status" value="1"/>
</dbReference>
<reference evidence="15 17" key="1">
    <citation type="submission" date="2016-03" db="EMBL/GenBank/DDBJ databases">
        <title>Complete genome of Aminobacter aminovorans KCTC 2477.</title>
        <authorList>
            <person name="Kim K.M."/>
        </authorList>
    </citation>
    <scope>NUCLEOTIDE SEQUENCE [LARGE SCALE GENOMIC DNA]</scope>
    <source>
        <strain evidence="15 17">KCTC 2477</strain>
    </source>
</reference>
<keyword evidence="3 12" id="KW-1003">Cell membrane</keyword>
<dbReference type="PANTHER" id="PTHR43221">
    <property type="entry name" value="PROTEASE HTPX"/>
    <property type="match status" value="1"/>
</dbReference>
<sequence length="338" mass="36190">MNMMRTAMLLATMTALFMGVGYLIGGSGGMTIAFLIAAGMNLFSYWNSDKLVLRMNNAIEVDERNAPEYYAIVRALAANAGLPMPRVYLIDSPQPNAFATGRNPENAAVAASTGLLQRLSHEEVAAVMAHELAHIENRDTLIMTVTATLAGAISMLGNFAFFFGGNRDNNNPLGFVGVLVAMIVAPFAAMLVQMAISRTREYSADRRGAEICGNPLWLASALDKIARNVERIHNPEAERNPAMAPLFIINPLSGERMDNLFSTHPNTENRIAALQAMANEGVGRPAQRTAPQPTAQSSAPSGPQGPWGGRPAEQAAPEQPRPSGPWGRNPTGPKGPRS</sequence>
<comment type="similarity">
    <text evidence="2 12">Belongs to the peptidase M48B family.</text>
</comment>
<feature type="transmembrane region" description="Helical" evidence="12">
    <location>
        <begin position="30"/>
        <end position="46"/>
    </location>
</feature>
<dbReference type="GO" id="GO:0006508">
    <property type="term" value="P:proteolysis"/>
    <property type="evidence" value="ECO:0007669"/>
    <property type="project" value="UniProtKB-KW"/>
</dbReference>
<dbReference type="NCBIfam" id="NF002363">
    <property type="entry name" value="PRK01345.1"/>
    <property type="match status" value="1"/>
</dbReference>
<dbReference type="GO" id="GO:0005886">
    <property type="term" value="C:plasma membrane"/>
    <property type="evidence" value="ECO:0007669"/>
    <property type="project" value="UniProtKB-SubCell"/>
</dbReference>
<dbReference type="AlphaFoldDB" id="A0AAC8YL78"/>
<dbReference type="Gene3D" id="3.30.2010.10">
    <property type="entry name" value="Metalloproteases ('zincins'), catalytic domain"/>
    <property type="match status" value="1"/>
</dbReference>
<comment type="subcellular location">
    <subcellularLocation>
        <location evidence="1 12">Cell membrane</location>
        <topology evidence="1 12">Multi-pass membrane protein</topology>
    </subcellularLocation>
</comment>
<evidence type="ECO:0000313" key="16">
    <source>
        <dbReference type="EMBL" id="MBB3709752.1"/>
    </source>
</evidence>
<dbReference type="EMBL" id="JACICB010000034">
    <property type="protein sequence ID" value="MBB3709752.1"/>
    <property type="molecule type" value="Genomic_DNA"/>
</dbReference>
<comment type="cofactor">
    <cofactor evidence="12">
        <name>Zn(2+)</name>
        <dbReference type="ChEBI" id="CHEBI:29105"/>
    </cofactor>
    <text evidence="12">Binds 1 zinc ion per subunit.</text>
</comment>
<dbReference type="Pfam" id="PF01435">
    <property type="entry name" value="Peptidase_M48"/>
    <property type="match status" value="1"/>
</dbReference>
<evidence type="ECO:0000256" key="4">
    <source>
        <dbReference type="ARBA" id="ARBA00022670"/>
    </source>
</evidence>
<keyword evidence="16" id="KW-0346">Stress response</keyword>
<feature type="domain" description="Peptidase M48" evidence="14">
    <location>
        <begin position="66"/>
        <end position="277"/>
    </location>
</feature>
<evidence type="ECO:0000256" key="11">
    <source>
        <dbReference type="ARBA" id="ARBA00023136"/>
    </source>
</evidence>
<dbReference type="Proteomes" id="UP000075755">
    <property type="component" value="Chromosome"/>
</dbReference>
<dbReference type="Proteomes" id="UP000577697">
    <property type="component" value="Unassembled WGS sequence"/>
</dbReference>
<keyword evidence="18" id="KW-1185">Reference proteome</keyword>
<dbReference type="EC" id="3.4.24.-" evidence="12"/>
<protein>
    <recommendedName>
        <fullName evidence="12">Protease HtpX homolog</fullName>
        <ecNumber evidence="12">3.4.24.-</ecNumber>
    </recommendedName>
</protein>
<dbReference type="InterPro" id="IPR050083">
    <property type="entry name" value="HtpX_protease"/>
</dbReference>
<accession>A0AAC8YL78</accession>
<keyword evidence="11 12" id="KW-0472">Membrane</keyword>
<evidence type="ECO:0000256" key="6">
    <source>
        <dbReference type="ARBA" id="ARBA00022723"/>
    </source>
</evidence>
<feature type="compositionally biased region" description="Polar residues" evidence="13">
    <location>
        <begin position="289"/>
        <end position="301"/>
    </location>
</feature>
<evidence type="ECO:0000256" key="2">
    <source>
        <dbReference type="ARBA" id="ARBA00009779"/>
    </source>
</evidence>
<dbReference type="EMBL" id="CP015005">
    <property type="protein sequence ID" value="AMS40193.1"/>
    <property type="molecule type" value="Genomic_DNA"/>
</dbReference>
<evidence type="ECO:0000256" key="8">
    <source>
        <dbReference type="ARBA" id="ARBA00022833"/>
    </source>
</evidence>